<dbReference type="InterPro" id="IPR001764">
    <property type="entry name" value="Glyco_hydro_3_N"/>
</dbReference>
<dbReference type="AlphaFoldDB" id="A0A6L5X2Q3"/>
<comment type="similarity">
    <text evidence="1">Belongs to the glycosyl hydrolase 3 family.</text>
</comment>
<accession>A0A6L5X2Q3</accession>
<dbReference type="InterPro" id="IPR036881">
    <property type="entry name" value="Glyco_hydro_3_C_sf"/>
</dbReference>
<evidence type="ECO:0000256" key="2">
    <source>
        <dbReference type="ARBA" id="ARBA00022801"/>
    </source>
</evidence>
<organism evidence="5 6">
    <name type="scientific">Porcincola intestinalis</name>
    <dbReference type="NCBI Taxonomy" id="2606632"/>
    <lineage>
        <taxon>Bacteria</taxon>
        <taxon>Bacillati</taxon>
        <taxon>Bacillota</taxon>
        <taxon>Clostridia</taxon>
        <taxon>Lachnospirales</taxon>
        <taxon>Lachnospiraceae</taxon>
        <taxon>Porcincola</taxon>
    </lineage>
</organism>
<dbReference type="InterPro" id="IPR017853">
    <property type="entry name" value="GH"/>
</dbReference>
<dbReference type="GO" id="GO:0004553">
    <property type="term" value="F:hydrolase activity, hydrolyzing O-glycosyl compounds"/>
    <property type="evidence" value="ECO:0007669"/>
    <property type="project" value="InterPro"/>
</dbReference>
<name>A0A6L5X2Q3_9FIRM</name>
<dbReference type="SMART" id="SM01217">
    <property type="entry name" value="Fn3_like"/>
    <property type="match status" value="1"/>
</dbReference>
<dbReference type="SUPFAM" id="SSF51445">
    <property type="entry name" value="(Trans)glycosidases"/>
    <property type="match status" value="1"/>
</dbReference>
<comment type="caution">
    <text evidence="5">The sequence shown here is derived from an EMBL/GenBank/DDBJ whole genome shotgun (WGS) entry which is preliminary data.</text>
</comment>
<dbReference type="RefSeq" id="WP_154522029.1">
    <property type="nucleotide sequence ID" value="NZ_VULZ01000001.1"/>
</dbReference>
<dbReference type="Gene3D" id="2.60.40.10">
    <property type="entry name" value="Immunoglobulins"/>
    <property type="match status" value="1"/>
</dbReference>
<dbReference type="InterPro" id="IPR002772">
    <property type="entry name" value="Glyco_hydro_3_C"/>
</dbReference>
<dbReference type="InterPro" id="IPR036962">
    <property type="entry name" value="Glyco_hydro_3_N_sf"/>
</dbReference>
<dbReference type="Pfam" id="PF14310">
    <property type="entry name" value="Fn3-like"/>
    <property type="match status" value="1"/>
</dbReference>
<dbReference type="Proteomes" id="UP000481852">
    <property type="component" value="Unassembled WGS sequence"/>
</dbReference>
<dbReference type="InterPro" id="IPR013783">
    <property type="entry name" value="Ig-like_fold"/>
</dbReference>
<evidence type="ECO:0000259" key="4">
    <source>
        <dbReference type="SMART" id="SM01217"/>
    </source>
</evidence>
<dbReference type="Gene3D" id="3.40.50.1700">
    <property type="entry name" value="Glycoside hydrolase family 3 C-terminal domain"/>
    <property type="match status" value="1"/>
</dbReference>
<dbReference type="Pfam" id="PF01915">
    <property type="entry name" value="Glyco_hydro_3_C"/>
    <property type="match status" value="1"/>
</dbReference>
<dbReference type="PANTHER" id="PTHR42715:SF10">
    <property type="entry name" value="BETA-GLUCOSIDASE"/>
    <property type="match status" value="1"/>
</dbReference>
<reference evidence="5 6" key="1">
    <citation type="submission" date="2019-08" db="EMBL/GenBank/DDBJ databases">
        <title>In-depth cultivation of the pig gut microbiome towards novel bacterial diversity and tailored functional studies.</title>
        <authorList>
            <person name="Wylensek D."/>
            <person name="Hitch T.C.A."/>
            <person name="Clavel T."/>
        </authorList>
    </citation>
    <scope>NUCLEOTIDE SEQUENCE [LARGE SCALE GENOMIC DNA]</scope>
    <source>
        <strain evidence="5 6">Oil+RF-744-WCA-WT-11</strain>
    </source>
</reference>
<dbReference type="PRINTS" id="PR00133">
    <property type="entry name" value="GLHYDRLASE3"/>
</dbReference>
<dbReference type="Pfam" id="PF00933">
    <property type="entry name" value="Glyco_hydro_3"/>
    <property type="match status" value="1"/>
</dbReference>
<dbReference type="SUPFAM" id="SSF52279">
    <property type="entry name" value="Beta-D-glucan exohydrolase, C-terminal domain"/>
    <property type="match status" value="1"/>
</dbReference>
<gene>
    <name evidence="5" type="ORF">FYJ35_01320</name>
</gene>
<keyword evidence="2" id="KW-0378">Hydrolase</keyword>
<protein>
    <submittedName>
        <fullName evidence="5">Beta-glucosidase</fullName>
    </submittedName>
</protein>
<dbReference type="GO" id="GO:0005975">
    <property type="term" value="P:carbohydrate metabolic process"/>
    <property type="evidence" value="ECO:0007669"/>
    <property type="project" value="InterPro"/>
</dbReference>
<dbReference type="EMBL" id="VULZ01000001">
    <property type="protein sequence ID" value="MSS13703.1"/>
    <property type="molecule type" value="Genomic_DNA"/>
</dbReference>
<evidence type="ECO:0000256" key="1">
    <source>
        <dbReference type="ARBA" id="ARBA00005336"/>
    </source>
</evidence>
<sequence length="815" mass="90923">MSKWQRFRYQPCLPLGKDGRRVTGSPSHIDLSRKAASEGMVLLKNEETALPLRKGERVALFGKGSADYVKGGGGSGDVTCAYVRNLCDGMRLKEKEGKVQVFGKLSEFYEQNVRKQLEVGAEPGMTVEPELPEALLQEAREYADTAIITICRFSGEGWDRRTIVNKDDPYRLDPTEQRMFDLSAKIFPDGDFYLTDAEKELVRRVTALFPKVIAVLNVGGMVDSEWFRNDDRIQGALLAWQGGMEGGLAMADVLTGDVNPSGHLTDTFAKELDDYPSTAGFHKSTAYVDYEEDIYVGYRYFETIPGKKERVNYPFGYGLSYSEFVMMPTFASFTEEGGGQILLSVKITNISQIPGKAVAQVYAQIPQGKLGKPFRTLVAFGKTELLGAGEAQQLDLTFPISRMASYDDTGKVQKSAWLLEAGTYRFYVGNDVRDNSRIPFEWTLDQTRILEQERPKCVPHRLSRRMLADGSFEALQTDEEERPETELDSPVPKGTLPAPTEDRKARQRSFLEQLDPHLGGHRILLDDVADGSHTLDELIDQLTLDELIHLLGGQPNRGVANTFGFGNLEQYGVPNVMTADGPAGVRFWPQCGVNTTAFPCATALACTWDTELIAQVGEAAALEAKENNIGVWLAPAINIHRSPLCGRNFEYWSEDPLVAGRCAGALVHGVQSQKIGTSLKHFCCNNKETNRKNSDSRVSERALREIYLKGFELIVKHEQPYTIMTSYNKMNGIHTSENQELLTGILRGEWGFQGMVTTDWWTNGEHYLEAKAGNDLKMGAGFPERVREAYDRGLISKDEIRADARRILATILKFE</sequence>
<dbReference type="Gene3D" id="3.20.20.300">
    <property type="entry name" value="Glycoside hydrolase, family 3, N-terminal domain"/>
    <property type="match status" value="1"/>
</dbReference>
<evidence type="ECO:0000313" key="6">
    <source>
        <dbReference type="Proteomes" id="UP000481852"/>
    </source>
</evidence>
<proteinExistence type="inferred from homology"/>
<keyword evidence="6" id="KW-1185">Reference proteome</keyword>
<feature type="region of interest" description="Disordered" evidence="3">
    <location>
        <begin position="474"/>
        <end position="505"/>
    </location>
</feature>
<dbReference type="PANTHER" id="PTHR42715">
    <property type="entry name" value="BETA-GLUCOSIDASE"/>
    <property type="match status" value="1"/>
</dbReference>
<dbReference type="InterPro" id="IPR050288">
    <property type="entry name" value="Cellulose_deg_GH3"/>
</dbReference>
<dbReference type="InterPro" id="IPR026891">
    <property type="entry name" value="Fn3-like"/>
</dbReference>
<feature type="compositionally biased region" description="Acidic residues" evidence="3">
    <location>
        <begin position="476"/>
        <end position="487"/>
    </location>
</feature>
<feature type="domain" description="Fibronectin type III-like" evidence="4">
    <location>
        <begin position="357"/>
        <end position="432"/>
    </location>
</feature>
<evidence type="ECO:0000256" key="3">
    <source>
        <dbReference type="SAM" id="MobiDB-lite"/>
    </source>
</evidence>
<evidence type="ECO:0000313" key="5">
    <source>
        <dbReference type="EMBL" id="MSS13703.1"/>
    </source>
</evidence>